<feature type="transmembrane region" description="Helical" evidence="1">
    <location>
        <begin position="113"/>
        <end position="134"/>
    </location>
</feature>
<reference evidence="2" key="1">
    <citation type="submission" date="2019-10" db="EMBL/GenBank/DDBJ databases">
        <authorList>
            <person name="Soares A.E.R."/>
            <person name="Aleixo A."/>
            <person name="Schneider P."/>
            <person name="Miyaki C.Y."/>
            <person name="Schneider M.P."/>
            <person name="Mello C."/>
            <person name="Vasconcelos A.T.R."/>
        </authorList>
    </citation>
    <scope>NUCLEOTIDE SEQUENCE</scope>
    <source>
        <tissue evidence="2">Muscle</tissue>
    </source>
</reference>
<name>A0ABQ9CVF0_9PASS</name>
<keyword evidence="1" id="KW-0472">Membrane</keyword>
<protein>
    <submittedName>
        <fullName evidence="2">Uncharacterized protein</fullName>
    </submittedName>
</protein>
<organism evidence="2 3">
    <name type="scientific">Willisornis vidua</name>
    <name type="common">Xingu scale-backed antbird</name>
    <dbReference type="NCBI Taxonomy" id="1566151"/>
    <lineage>
        <taxon>Eukaryota</taxon>
        <taxon>Metazoa</taxon>
        <taxon>Chordata</taxon>
        <taxon>Craniata</taxon>
        <taxon>Vertebrata</taxon>
        <taxon>Euteleostomi</taxon>
        <taxon>Archelosauria</taxon>
        <taxon>Archosauria</taxon>
        <taxon>Dinosauria</taxon>
        <taxon>Saurischia</taxon>
        <taxon>Theropoda</taxon>
        <taxon>Coelurosauria</taxon>
        <taxon>Aves</taxon>
        <taxon>Neognathae</taxon>
        <taxon>Neoaves</taxon>
        <taxon>Telluraves</taxon>
        <taxon>Australaves</taxon>
        <taxon>Passeriformes</taxon>
        <taxon>Thamnophilidae</taxon>
        <taxon>Willisornis</taxon>
    </lineage>
</organism>
<evidence type="ECO:0000313" key="3">
    <source>
        <dbReference type="Proteomes" id="UP001145742"/>
    </source>
</evidence>
<accession>A0ABQ9CVF0</accession>
<keyword evidence="1" id="KW-1133">Transmembrane helix</keyword>
<dbReference type="EMBL" id="WHWB01034429">
    <property type="protein sequence ID" value="KAJ7410012.1"/>
    <property type="molecule type" value="Genomic_DNA"/>
</dbReference>
<comment type="caution">
    <text evidence="2">The sequence shown here is derived from an EMBL/GenBank/DDBJ whole genome shotgun (WGS) entry which is preliminary data.</text>
</comment>
<proteinExistence type="predicted"/>
<evidence type="ECO:0000313" key="2">
    <source>
        <dbReference type="EMBL" id="KAJ7410012.1"/>
    </source>
</evidence>
<gene>
    <name evidence="2" type="ORF">WISP_111218</name>
</gene>
<keyword evidence="3" id="KW-1185">Reference proteome</keyword>
<sequence length="157" mass="17599">MLLRTQLHWAGHISRMEDHCFSKIVLYAELATGCVKRGAPKWRYKDSLKQYLSLGHIDCHQWSTLASNRDSWRHTIHDAAASFENAHRTSLKENDNADRTIPHQYQLSRLSTVLFAIGLAYPTSAFLATSMLAASMGSALPKSSFAKPSHESLSLTI</sequence>
<dbReference type="Proteomes" id="UP001145742">
    <property type="component" value="Unassembled WGS sequence"/>
</dbReference>
<keyword evidence="1" id="KW-0812">Transmembrane</keyword>
<evidence type="ECO:0000256" key="1">
    <source>
        <dbReference type="SAM" id="Phobius"/>
    </source>
</evidence>